<accession>A0A131XTC7</accession>
<organism evidence="3">
    <name type="scientific">Ixodes ricinus</name>
    <name type="common">Common tick</name>
    <name type="synonym">Acarus ricinus</name>
    <dbReference type="NCBI Taxonomy" id="34613"/>
    <lineage>
        <taxon>Eukaryota</taxon>
        <taxon>Metazoa</taxon>
        <taxon>Ecdysozoa</taxon>
        <taxon>Arthropoda</taxon>
        <taxon>Chelicerata</taxon>
        <taxon>Arachnida</taxon>
        <taxon>Acari</taxon>
        <taxon>Parasitiformes</taxon>
        <taxon>Ixodida</taxon>
        <taxon>Ixodoidea</taxon>
        <taxon>Ixodidae</taxon>
        <taxon>Ixodinae</taxon>
        <taxon>Ixodes</taxon>
    </lineage>
</organism>
<evidence type="ECO:0000313" key="3">
    <source>
        <dbReference type="EMBL" id="JAP69310.1"/>
    </source>
</evidence>
<dbReference type="EMBL" id="GEFM01006486">
    <property type="protein sequence ID" value="JAP69310.1"/>
    <property type="molecule type" value="mRNA"/>
</dbReference>
<feature type="region of interest" description="Disordered" evidence="1">
    <location>
        <begin position="1"/>
        <end position="23"/>
    </location>
</feature>
<evidence type="ECO:0000256" key="1">
    <source>
        <dbReference type="SAM" id="MobiDB-lite"/>
    </source>
</evidence>
<feature type="transmembrane region" description="Helical" evidence="2">
    <location>
        <begin position="67"/>
        <end position="89"/>
    </location>
</feature>
<sequence length="331" mass="36134">MAVKEAREAQSAWEDPLRGGQGKRHPIILQQSVTMLAYMDKNNASAQKTPTSFWDSMGVTHSRDLPILVGAATGAIGLIVIILTAVVIWHCCTRNGSNDKAYVVENLSRSSSVSRPATSNMVQSDSVIFLSAKSRRPTGSRMDEASPSTEAADTMSQLHSVHISHRGGGDQYPEGPRLCNGFAGRPLSECGVRTMGFVQPSSAPSLDGEVTLQVPSLSQCSSYNPLDESLYNPYGSSELTLKTRSLPSWGRSKQRPLSTEDDIGELYAKVNFSKRRKNRMRNDSAAAIAATRSYHQQRYLTPFHTLPSAHNDTDSLVDNEAVVVYDERTAV</sequence>
<protein>
    <submittedName>
        <fullName evidence="3">Putative conserved plasma membrane protein</fullName>
    </submittedName>
</protein>
<evidence type="ECO:0000256" key="2">
    <source>
        <dbReference type="SAM" id="Phobius"/>
    </source>
</evidence>
<keyword evidence="2" id="KW-0472">Membrane</keyword>
<name>A0A131XTC7_IXORI</name>
<proteinExistence type="evidence at transcript level"/>
<reference evidence="3" key="1">
    <citation type="submission" date="2016-02" db="EMBL/GenBank/DDBJ databases">
        <title>RNAseq analyses of the midgut from blood- or serum-fed Ixodes ricinus ticks.</title>
        <authorList>
            <person name="Perner J."/>
            <person name="Provaznik J."/>
            <person name="Schrenkova J."/>
            <person name="Urbanova V."/>
            <person name="Ribeiro J.M."/>
            <person name="Kopacek P."/>
        </authorList>
    </citation>
    <scope>NUCLEOTIDE SEQUENCE</scope>
    <source>
        <tissue evidence="3">Gut</tissue>
    </source>
</reference>
<keyword evidence="2" id="KW-1133">Transmembrane helix</keyword>
<dbReference type="AlphaFoldDB" id="A0A131XTC7"/>
<keyword evidence="2" id="KW-0812">Transmembrane</keyword>